<keyword evidence="4 7" id="KW-1133">Transmembrane helix</keyword>
<sequence>MNTLRSSLRQVFYHSNVLYSVRILISLAGTTFIPWYFGEIKATIPLTLGVVAAALTEIDTRLLNRLVNLFITLICFSLATFSVQILFPYPLIFIIGLVLSTFVFTMLGALGQRYGVIAFGSLLIAAYTMLGHQMFDDFYSQPLYLLVGAIWYNLVSFVESIIQPIRTTQQSLSVSFFRLGQYLDAKAALFDPDETEGFKAQLSQLAQANDQLIDALNQTKHSLFNRLKSYRGQAYIRNMLNDYFVAQDIHERASASHVRYQTLSQQFKHSDILFRFARILNLQAKACTKLAVCIKYNQNYQHDPIFEKYFSYLEEAITCHQGNAKLINSLMHLMKNLQSIDLLLSNINNEQQLSGQYTQRQLIDDKLSGFKDSWLRIKQNLTVKSPLFRHAVRMSLVFFVGYSIIQLSGLQHGYWIILTSLFVCQPNYSTTKYRLRLRVMGTIGGIIIGVPLTYLLPNIEAQLVLIILSGWLFFLFKNSQYAYATLFVTLLVFFSFGLVGESSITVASSRIVATIIGCAIAWFAVSFIWPDWKFRNLSKLVERACHDDCHYLALIGSQYLSGKNNDAMYRQVRRSVHENNAELSSLISIMTKEPHVNQDIIDNAFRFLTVNHTLISYISTLAAHRDKTISHDILSLFDDTCVFIINSLHGNQKMDKDLPHLRTVITDLVEKEPNDLNQNDLLVLQQLLLILDVLPETAQLASELMAKP</sequence>
<dbReference type="PANTHER" id="PTHR30509">
    <property type="entry name" value="P-HYDROXYBENZOIC ACID EFFLUX PUMP SUBUNIT-RELATED"/>
    <property type="match status" value="1"/>
</dbReference>
<keyword evidence="5 7" id="KW-0472">Membrane</keyword>
<evidence type="ECO:0000256" key="4">
    <source>
        <dbReference type="ARBA" id="ARBA00022989"/>
    </source>
</evidence>
<feature type="transmembrane region" description="Helical" evidence="7">
    <location>
        <begin position="435"/>
        <end position="453"/>
    </location>
</feature>
<keyword evidence="11" id="KW-1185">Reference proteome</keyword>
<comment type="similarity">
    <text evidence="6">Belongs to the YccS/YhfK family.</text>
</comment>
<accession>A0ABP9N3X1</accession>
<feature type="domain" description="Integral membrane bound transporter" evidence="9">
    <location>
        <begin position="402"/>
        <end position="523"/>
    </location>
</feature>
<protein>
    <submittedName>
        <fullName evidence="10">YccS family putative transporter</fullName>
    </submittedName>
</protein>
<dbReference type="Pfam" id="PF12805">
    <property type="entry name" value="FUSC-like"/>
    <property type="match status" value="1"/>
</dbReference>
<evidence type="ECO:0000313" key="11">
    <source>
        <dbReference type="Proteomes" id="UP001500171"/>
    </source>
</evidence>
<evidence type="ECO:0000256" key="5">
    <source>
        <dbReference type="ARBA" id="ARBA00023136"/>
    </source>
</evidence>
<evidence type="ECO:0000256" key="3">
    <source>
        <dbReference type="ARBA" id="ARBA00022692"/>
    </source>
</evidence>
<keyword evidence="3 7" id="KW-0812">Transmembrane</keyword>
<proteinExistence type="inferred from homology"/>
<evidence type="ECO:0000259" key="8">
    <source>
        <dbReference type="Pfam" id="PF12805"/>
    </source>
</evidence>
<feature type="transmembrane region" description="Helical" evidence="7">
    <location>
        <begin position="481"/>
        <end position="499"/>
    </location>
</feature>
<reference evidence="11" key="1">
    <citation type="journal article" date="2019" name="Int. J. Syst. Evol. Microbiol.">
        <title>The Global Catalogue of Microorganisms (GCM) 10K type strain sequencing project: providing services to taxonomists for standard genome sequencing and annotation.</title>
        <authorList>
            <consortium name="The Broad Institute Genomics Platform"/>
            <consortium name="The Broad Institute Genome Sequencing Center for Infectious Disease"/>
            <person name="Wu L."/>
            <person name="Ma J."/>
        </authorList>
    </citation>
    <scope>NUCLEOTIDE SEQUENCE [LARGE SCALE GENOMIC DNA]</scope>
    <source>
        <strain evidence="11">JCM 18050</strain>
    </source>
</reference>
<comment type="subcellular location">
    <subcellularLocation>
        <location evidence="1">Cell membrane</location>
        <topology evidence="1">Multi-pass membrane protein</topology>
    </subcellularLocation>
</comment>
<dbReference type="InterPro" id="IPR010019">
    <property type="entry name" value="Integral_membrane_YccS"/>
</dbReference>
<evidence type="ECO:0000259" key="9">
    <source>
        <dbReference type="Pfam" id="PF13515"/>
    </source>
</evidence>
<dbReference type="PANTHER" id="PTHR30509:SF8">
    <property type="entry name" value="INNER MEMBRANE PROTEIN YCCS"/>
    <property type="match status" value="1"/>
</dbReference>
<evidence type="ECO:0000256" key="1">
    <source>
        <dbReference type="ARBA" id="ARBA00004651"/>
    </source>
</evidence>
<feature type="transmembrane region" description="Helical" evidence="7">
    <location>
        <begin position="66"/>
        <end position="85"/>
    </location>
</feature>
<organism evidence="10 11">
    <name type="scientific">Orbus sasakiae</name>
    <dbReference type="NCBI Taxonomy" id="1078475"/>
    <lineage>
        <taxon>Bacteria</taxon>
        <taxon>Pseudomonadati</taxon>
        <taxon>Pseudomonadota</taxon>
        <taxon>Gammaproteobacteria</taxon>
        <taxon>Orbales</taxon>
        <taxon>Orbaceae</taxon>
        <taxon>Orbus</taxon>
    </lineage>
</organism>
<dbReference type="EMBL" id="BAABHY010000001">
    <property type="protein sequence ID" value="GAA5106968.1"/>
    <property type="molecule type" value="Genomic_DNA"/>
</dbReference>
<dbReference type="Pfam" id="PF13515">
    <property type="entry name" value="FUSC_2"/>
    <property type="match status" value="1"/>
</dbReference>
<keyword evidence="2" id="KW-1003">Cell membrane</keyword>
<evidence type="ECO:0000313" key="10">
    <source>
        <dbReference type="EMBL" id="GAA5106968.1"/>
    </source>
</evidence>
<feature type="transmembrane region" description="Helical" evidence="7">
    <location>
        <begin position="91"/>
        <end position="109"/>
    </location>
</feature>
<feature type="transmembrane region" description="Helical" evidence="7">
    <location>
        <begin position="116"/>
        <end position="135"/>
    </location>
</feature>
<dbReference type="NCBIfam" id="TIGR01666">
    <property type="entry name" value="YCCS"/>
    <property type="match status" value="1"/>
</dbReference>
<feature type="transmembrane region" description="Helical" evidence="7">
    <location>
        <begin position="511"/>
        <end position="529"/>
    </location>
</feature>
<evidence type="ECO:0000256" key="6">
    <source>
        <dbReference type="ARBA" id="ARBA00043993"/>
    </source>
</evidence>
<dbReference type="InterPro" id="IPR010020">
    <property type="entry name" value="Integral_membrane_YCCS_YHJK"/>
</dbReference>
<feature type="transmembrane region" description="Helical" evidence="7">
    <location>
        <begin position="12"/>
        <end position="36"/>
    </location>
</feature>
<dbReference type="NCBIfam" id="TIGR01667">
    <property type="entry name" value="YCCS_YHFK"/>
    <property type="match status" value="1"/>
</dbReference>
<dbReference type="InterPro" id="IPR049453">
    <property type="entry name" value="Memb_transporter_dom"/>
</dbReference>
<gene>
    <name evidence="10" type="primary">yccS</name>
    <name evidence="10" type="ORF">GCM10023211_07480</name>
</gene>
<evidence type="ECO:0000256" key="2">
    <source>
        <dbReference type="ARBA" id="ARBA00022475"/>
    </source>
</evidence>
<comment type="caution">
    <text evidence="10">The sequence shown here is derived from an EMBL/GenBank/DDBJ whole genome shotgun (WGS) entry which is preliminary data.</text>
</comment>
<dbReference type="RefSeq" id="WP_345488955.1">
    <property type="nucleotide sequence ID" value="NZ_BAABHY010000001.1"/>
</dbReference>
<dbReference type="Proteomes" id="UP001500171">
    <property type="component" value="Unassembled WGS sequence"/>
</dbReference>
<feature type="domain" description="Integral membrane protein YccS N-terminal" evidence="8">
    <location>
        <begin position="68"/>
        <end position="344"/>
    </location>
</feature>
<evidence type="ECO:0000256" key="7">
    <source>
        <dbReference type="SAM" id="Phobius"/>
    </source>
</evidence>
<name>A0ABP9N3X1_9GAMM</name>
<dbReference type="InterPro" id="IPR032692">
    <property type="entry name" value="YccS_N"/>
</dbReference>